<dbReference type="GO" id="GO:0003700">
    <property type="term" value="F:DNA-binding transcription factor activity"/>
    <property type="evidence" value="ECO:0007669"/>
    <property type="project" value="InterPro"/>
</dbReference>
<evidence type="ECO:0000313" key="8">
    <source>
        <dbReference type="Proteomes" id="UP000278036"/>
    </source>
</evidence>
<dbReference type="Gene3D" id="1.10.10.10">
    <property type="entry name" value="Winged helix-like DNA-binding domain superfamily/Winged helix DNA-binding domain"/>
    <property type="match status" value="2"/>
</dbReference>
<dbReference type="InterPro" id="IPR000524">
    <property type="entry name" value="Tscrpt_reg_HTH_GntR"/>
</dbReference>
<sequence length="299" mass="34501">MRTRAVYKQVHNAMLARLKDPMLEELRGSEAALAQEFRSSRTTIRAVLAALQQAGFLEGRHILRRPAPADFFPSGETQSAAALVELRFMNWILHSDIRPGQPVNVTQLSRQFGVSATVIRGYLQRLRHYGLLEARPNSTWIFRGITSAFATELCEIREIFELRSARHLATLEPGAPAWVELRQIRAEHLALLQDIEGRFRDFSALDERLHRLIYDASENRFVMEFYHIISIIFHYHYQWNKVDEKARNRFAILQHLDYIDALHSRDLDAVERSCRAHLNTGRETLMLSTGMRAEAARAP</sequence>
<evidence type="ECO:0000313" key="6">
    <source>
        <dbReference type="EMBL" id="RMI20726.1"/>
    </source>
</evidence>
<dbReference type="InParanoid" id="A0A3A9JNZ7"/>
<organism evidence="5 8">
    <name type="scientific">Teichococcus wenyumeiae</name>
    <dbReference type="NCBI Taxonomy" id="2478470"/>
    <lineage>
        <taxon>Bacteria</taxon>
        <taxon>Pseudomonadati</taxon>
        <taxon>Pseudomonadota</taxon>
        <taxon>Alphaproteobacteria</taxon>
        <taxon>Acetobacterales</taxon>
        <taxon>Roseomonadaceae</taxon>
        <taxon>Roseomonas</taxon>
    </lineage>
</organism>
<name>A0A3A9JNZ7_9PROT</name>
<dbReference type="AlphaFoldDB" id="A0A3A9JNZ7"/>
<dbReference type="EMBL" id="RFLX01000010">
    <property type="protein sequence ID" value="RMI20726.1"/>
    <property type="molecule type" value="Genomic_DNA"/>
</dbReference>
<dbReference type="SUPFAM" id="SSF48008">
    <property type="entry name" value="GntR ligand-binding domain-like"/>
    <property type="match status" value="1"/>
</dbReference>
<dbReference type="Proteomes" id="UP000274097">
    <property type="component" value="Unassembled WGS sequence"/>
</dbReference>
<dbReference type="InterPro" id="IPR011711">
    <property type="entry name" value="GntR_C"/>
</dbReference>
<dbReference type="SMART" id="SM00895">
    <property type="entry name" value="FCD"/>
    <property type="match status" value="1"/>
</dbReference>
<dbReference type="Pfam" id="PF00392">
    <property type="entry name" value="GntR"/>
    <property type="match status" value="1"/>
</dbReference>
<dbReference type="GO" id="GO:0003677">
    <property type="term" value="F:DNA binding"/>
    <property type="evidence" value="ECO:0007669"/>
    <property type="project" value="UniProtKB-KW"/>
</dbReference>
<evidence type="ECO:0000313" key="5">
    <source>
        <dbReference type="EMBL" id="RKK05544.1"/>
    </source>
</evidence>
<feature type="domain" description="GntR C-terminal" evidence="4">
    <location>
        <begin position="152"/>
        <end position="280"/>
    </location>
</feature>
<dbReference type="PANTHER" id="PTHR43537:SF51">
    <property type="entry name" value="HTH-TYPE TRANSCRIPTIONAL REGULATOR LGOR-RELATED"/>
    <property type="match status" value="1"/>
</dbReference>
<keyword evidence="1" id="KW-0805">Transcription regulation</keyword>
<dbReference type="SUPFAM" id="SSF46785">
    <property type="entry name" value="Winged helix' DNA-binding domain"/>
    <property type="match status" value="1"/>
</dbReference>
<gene>
    <name evidence="5" type="ORF">D6Z83_03830</name>
    <name evidence="6" type="ORF">EBE87_14825</name>
</gene>
<dbReference type="InterPro" id="IPR036388">
    <property type="entry name" value="WH-like_DNA-bd_sf"/>
</dbReference>
<dbReference type="InterPro" id="IPR036390">
    <property type="entry name" value="WH_DNA-bd_sf"/>
</dbReference>
<dbReference type="OrthoDB" id="9799812at2"/>
<evidence type="ECO:0000256" key="1">
    <source>
        <dbReference type="ARBA" id="ARBA00023015"/>
    </source>
</evidence>
<accession>A0A3A9JNZ7</accession>
<comment type="caution">
    <text evidence="5">The sequence shown here is derived from an EMBL/GenBank/DDBJ whole genome shotgun (WGS) entry which is preliminary data.</text>
</comment>
<evidence type="ECO:0000256" key="3">
    <source>
        <dbReference type="ARBA" id="ARBA00023163"/>
    </source>
</evidence>
<dbReference type="Gene3D" id="1.20.120.530">
    <property type="entry name" value="GntR ligand-binding domain-like"/>
    <property type="match status" value="1"/>
</dbReference>
<keyword evidence="7" id="KW-1185">Reference proteome</keyword>
<evidence type="ECO:0000313" key="7">
    <source>
        <dbReference type="Proteomes" id="UP000274097"/>
    </source>
</evidence>
<dbReference type="RefSeq" id="WP_120637010.1">
    <property type="nucleotide sequence ID" value="NZ_RAQU01000014.1"/>
</dbReference>
<dbReference type="InterPro" id="IPR008920">
    <property type="entry name" value="TF_FadR/GntR_C"/>
</dbReference>
<dbReference type="FunCoup" id="A0A3A9JNZ7">
    <property type="interactions" value="2"/>
</dbReference>
<keyword evidence="2" id="KW-0238">DNA-binding</keyword>
<protein>
    <submittedName>
        <fullName evidence="5">GntR family transcriptional regulator</fullName>
    </submittedName>
</protein>
<reference evidence="5 8" key="1">
    <citation type="submission" date="2018-09" db="EMBL/GenBank/DDBJ databases">
        <title>Roseomonas sp. nov., isolated from feces of Tibetan antelopes in the Qinghai-Tibet plateau, China.</title>
        <authorList>
            <person name="Tian Z."/>
        </authorList>
    </citation>
    <scope>NUCLEOTIDE SEQUENCE [LARGE SCALE GENOMIC DNA]</scope>
    <source>
        <strain evidence="6 7">Z23</strain>
        <strain evidence="5 8">Z24</strain>
    </source>
</reference>
<dbReference type="Pfam" id="PF07729">
    <property type="entry name" value="FCD"/>
    <property type="match status" value="1"/>
</dbReference>
<evidence type="ECO:0000259" key="4">
    <source>
        <dbReference type="SMART" id="SM00895"/>
    </source>
</evidence>
<dbReference type="Proteomes" id="UP000278036">
    <property type="component" value="Unassembled WGS sequence"/>
</dbReference>
<keyword evidence="3" id="KW-0804">Transcription</keyword>
<dbReference type="EMBL" id="RAQU01000014">
    <property type="protein sequence ID" value="RKK05544.1"/>
    <property type="molecule type" value="Genomic_DNA"/>
</dbReference>
<dbReference type="PANTHER" id="PTHR43537">
    <property type="entry name" value="TRANSCRIPTIONAL REGULATOR, GNTR FAMILY"/>
    <property type="match status" value="1"/>
</dbReference>
<evidence type="ECO:0000256" key="2">
    <source>
        <dbReference type="ARBA" id="ARBA00023125"/>
    </source>
</evidence>
<proteinExistence type="predicted"/>